<evidence type="ECO:0000256" key="10">
    <source>
        <dbReference type="PROSITE-ProRule" id="PRU00221"/>
    </source>
</evidence>
<keyword evidence="4 9" id="KW-0677">Repeat</keyword>
<dbReference type="Gene3D" id="2.130.10.10">
    <property type="entry name" value="YVTN repeat-like/Quinoprotein amine dehydrogenase"/>
    <property type="match status" value="1"/>
</dbReference>
<dbReference type="GO" id="GO:0043527">
    <property type="term" value="C:tRNA methyltransferase complex"/>
    <property type="evidence" value="ECO:0007669"/>
    <property type="project" value="TreeGrafter"/>
</dbReference>
<organism evidence="12 13">
    <name type="scientific">Glossina austeni</name>
    <name type="common">Savannah tsetse fly</name>
    <dbReference type="NCBI Taxonomy" id="7395"/>
    <lineage>
        <taxon>Eukaryota</taxon>
        <taxon>Metazoa</taxon>
        <taxon>Ecdysozoa</taxon>
        <taxon>Arthropoda</taxon>
        <taxon>Hexapoda</taxon>
        <taxon>Insecta</taxon>
        <taxon>Pterygota</taxon>
        <taxon>Neoptera</taxon>
        <taxon>Endopterygota</taxon>
        <taxon>Diptera</taxon>
        <taxon>Brachycera</taxon>
        <taxon>Muscomorpha</taxon>
        <taxon>Hippoboscoidea</taxon>
        <taxon>Glossinidae</taxon>
        <taxon>Glossina</taxon>
    </lineage>
</organism>
<evidence type="ECO:0000313" key="13">
    <source>
        <dbReference type="Proteomes" id="UP000078200"/>
    </source>
</evidence>
<feature type="region of interest" description="Disordered" evidence="11">
    <location>
        <begin position="52"/>
        <end position="72"/>
    </location>
</feature>
<dbReference type="UniPathway" id="UPA00989"/>
<dbReference type="InterPro" id="IPR019775">
    <property type="entry name" value="WD40_repeat_CS"/>
</dbReference>
<evidence type="ECO:0000256" key="6">
    <source>
        <dbReference type="ARBA" id="ARBA00023242"/>
    </source>
</evidence>
<dbReference type="EnsemblMetazoa" id="GAUT045535-RA">
    <property type="protein sequence ID" value="GAUT045535-PA"/>
    <property type="gene ID" value="GAUT045535"/>
</dbReference>
<evidence type="ECO:0000256" key="4">
    <source>
        <dbReference type="ARBA" id="ARBA00022737"/>
    </source>
</evidence>
<dbReference type="VEuPathDB" id="VectorBase:GAUT045535"/>
<comment type="pathway">
    <text evidence="9">tRNA modification; N(7)-methylguanine-tRNA biosynthesis.</text>
</comment>
<evidence type="ECO:0000256" key="2">
    <source>
        <dbReference type="ARBA" id="ARBA00022574"/>
    </source>
</evidence>
<comment type="similarity">
    <text evidence="9">Belongs to the WD repeat TRM82 family.</text>
</comment>
<keyword evidence="5" id="KW-0221">Differentiation</keyword>
<feature type="repeat" description="WD" evidence="10">
    <location>
        <begin position="199"/>
        <end position="239"/>
    </location>
</feature>
<keyword evidence="5" id="KW-0744">Spermatogenesis</keyword>
<dbReference type="GO" id="GO:0007283">
    <property type="term" value="P:spermatogenesis"/>
    <property type="evidence" value="ECO:0007669"/>
    <property type="project" value="UniProtKB-KW"/>
</dbReference>
<evidence type="ECO:0000313" key="12">
    <source>
        <dbReference type="EnsemblMetazoa" id="GAUT045535-PA"/>
    </source>
</evidence>
<keyword evidence="13" id="KW-1185">Reference proteome</keyword>
<dbReference type="Proteomes" id="UP000078200">
    <property type="component" value="Unassembled WGS sequence"/>
</dbReference>
<dbReference type="GO" id="GO:0005829">
    <property type="term" value="C:cytosol"/>
    <property type="evidence" value="ECO:0007669"/>
    <property type="project" value="TreeGrafter"/>
</dbReference>
<comment type="subcellular location">
    <subcellularLocation>
        <location evidence="1 9">Nucleus</location>
    </subcellularLocation>
</comment>
<comment type="function">
    <text evidence="7">Required for the Mettl1-dependent formation of N(7)-methylguanine at position 46 (m7G46) in tRNA. In the Mettl1-wuho methyltransferase complex, it is required to stabilize and induce conformational changes of the catalytic subunit. Required for binding of nanos mRNA and repression of translation by the mei-P26-bgcn-bam-sxl complex. May cooperate with mei-P26 and nanos to derepress the BMP signaling pathway. May cooperate with mei-P26 to suppress expression of a subset of microRNAs. May cooperate with mei-P26 to regulate bam expression levels in germline cells during gametogenesis. Required to promote mitosis to meiosis transition during gametogenesis. May regulate germline cell division in part by regulating ribosome biogenesis.</text>
</comment>
<evidence type="ECO:0000256" key="7">
    <source>
        <dbReference type="ARBA" id="ARBA00093337"/>
    </source>
</evidence>
<dbReference type="HAMAP" id="MF_03056">
    <property type="entry name" value="TRM82"/>
    <property type="match status" value="1"/>
</dbReference>
<sequence length="379" mass="43777">MTSLFYSEPELVIALHKLIIFVNPNDLQIFKEITVPDDLTKCGEVKFVISQTEDEGDEDSKQQQQQESLSKESPIIQHVKLSNNSQMLAVTTSGQKALLLYKLRPEHGKLISIRPLTRASSSLVFSKNGKRLLVTDKTGDCYEYDCEDMEAKPKLLLGHLSIVYDVLWSADEKYIITCDRDDKIRVSHYPNTHDIHGYCLGHKEFVSALGFLNNDILISVSGDKSLRLWDFKESKQLKKLDLPAPGLKFSLRLLETDKYQLAVLLYQPNKCVALYEMCRSREEWEFSDCQLLNFPDIIGFSLCFAGERLYVAGAVNQRLSLQVDANSASAPKYWLQMVEDQFKDFEWQPEDKSSWFKKKYDNVSDYLERKQRRIEEKKN</sequence>
<evidence type="ECO:0000256" key="8">
    <source>
        <dbReference type="ARBA" id="ARBA00093542"/>
    </source>
</evidence>
<dbReference type="PROSITE" id="PS50082">
    <property type="entry name" value="WD_REPEATS_2"/>
    <property type="match status" value="1"/>
</dbReference>
<reference evidence="12" key="1">
    <citation type="submission" date="2020-05" db="UniProtKB">
        <authorList>
            <consortium name="EnsemblMetazoa"/>
        </authorList>
    </citation>
    <scope>IDENTIFICATION</scope>
    <source>
        <strain evidence="12">TTRI</strain>
    </source>
</reference>
<dbReference type="PROSITE" id="PS00678">
    <property type="entry name" value="WD_REPEATS_1"/>
    <property type="match status" value="1"/>
</dbReference>
<protein>
    <submittedName>
        <fullName evidence="12">tRNA (guanine-N(7)-)-methyltransferase non-catalytic subunit wuho</fullName>
    </submittedName>
</protein>
<dbReference type="SUPFAM" id="SSF50960">
    <property type="entry name" value="TolB, C-terminal domain"/>
    <property type="match status" value="1"/>
</dbReference>
<dbReference type="STRING" id="7395.A0A1A9VRW6"/>
<evidence type="ECO:0000256" key="1">
    <source>
        <dbReference type="ARBA" id="ARBA00004123"/>
    </source>
</evidence>
<keyword evidence="6 9" id="KW-0539">Nucleus</keyword>
<dbReference type="PROSITE" id="PS50294">
    <property type="entry name" value="WD_REPEATS_REGION"/>
    <property type="match status" value="1"/>
</dbReference>
<evidence type="ECO:0000256" key="5">
    <source>
        <dbReference type="ARBA" id="ARBA00022871"/>
    </source>
</evidence>
<keyword evidence="3 9" id="KW-0819">tRNA processing</keyword>
<dbReference type="Pfam" id="PF00400">
    <property type="entry name" value="WD40"/>
    <property type="match status" value="2"/>
</dbReference>
<dbReference type="GO" id="GO:0106004">
    <property type="term" value="P:tRNA (guanine-N7)-methylation"/>
    <property type="evidence" value="ECO:0007669"/>
    <property type="project" value="UniProtKB-UniRule"/>
</dbReference>
<comment type="subunit">
    <text evidence="8">Forms a heterodimer with the catalytic subunit Mettl1. Interacts with mei-P26 and weakly interacts with bgcn; required for the function or formation of the mei-P26-bgcn-bam-sxl complex. Interacts with nanos; may be involved in mei-P26-dependent derepression of the BMP signaling pathway. Interacts with Myc; the interaction may be mediated by mei-P26 and may be involved in the regulation of ribosome biogenesis.</text>
</comment>
<dbReference type="InterPro" id="IPR001680">
    <property type="entry name" value="WD40_rpt"/>
</dbReference>
<evidence type="ECO:0000256" key="11">
    <source>
        <dbReference type="SAM" id="MobiDB-lite"/>
    </source>
</evidence>
<dbReference type="PANTHER" id="PTHR16288:SF0">
    <property type="entry name" value="TRNA (GUANINE-N(7)-)-METHYLTRANSFERASE NON-CATALYTIC SUBUNIT WDR4"/>
    <property type="match status" value="1"/>
</dbReference>
<dbReference type="InterPro" id="IPR028884">
    <property type="entry name" value="Trm82"/>
</dbReference>
<proteinExistence type="inferred from homology"/>
<evidence type="ECO:0000256" key="3">
    <source>
        <dbReference type="ARBA" id="ARBA00022694"/>
    </source>
</evidence>
<dbReference type="AlphaFoldDB" id="A0A1A9VRW6"/>
<dbReference type="GO" id="GO:0005634">
    <property type="term" value="C:nucleus"/>
    <property type="evidence" value="ECO:0007669"/>
    <property type="project" value="UniProtKB-SubCell"/>
</dbReference>
<dbReference type="SMART" id="SM00320">
    <property type="entry name" value="WD40"/>
    <property type="match status" value="3"/>
</dbReference>
<dbReference type="PANTHER" id="PTHR16288">
    <property type="entry name" value="WD40 REPEAT PROTEIN 4"/>
    <property type="match status" value="1"/>
</dbReference>
<comment type="function">
    <text evidence="9">Required for the formation of N(7)-methylguanine at position 46 (m7G46) in tRNA. In the complex, it is required to stabilize and induce conformational changes of the catalytic subunit.</text>
</comment>
<feature type="compositionally biased region" description="Low complexity" evidence="11">
    <location>
        <begin position="62"/>
        <end position="72"/>
    </location>
</feature>
<keyword evidence="2 9" id="KW-0853">WD repeat</keyword>
<dbReference type="InterPro" id="IPR015943">
    <property type="entry name" value="WD40/YVTN_repeat-like_dom_sf"/>
</dbReference>
<accession>A0A1A9VRW6</accession>
<name>A0A1A9VRW6_GLOAU</name>
<evidence type="ECO:0000256" key="9">
    <source>
        <dbReference type="HAMAP-Rule" id="MF_03056"/>
    </source>
</evidence>